<organism evidence="2">
    <name type="scientific">Anguilla anguilla</name>
    <name type="common">European freshwater eel</name>
    <name type="synonym">Muraena anguilla</name>
    <dbReference type="NCBI Taxonomy" id="7936"/>
    <lineage>
        <taxon>Eukaryota</taxon>
        <taxon>Metazoa</taxon>
        <taxon>Chordata</taxon>
        <taxon>Craniata</taxon>
        <taxon>Vertebrata</taxon>
        <taxon>Euteleostomi</taxon>
        <taxon>Actinopterygii</taxon>
        <taxon>Neopterygii</taxon>
        <taxon>Teleostei</taxon>
        <taxon>Anguilliformes</taxon>
        <taxon>Anguillidae</taxon>
        <taxon>Anguilla</taxon>
    </lineage>
</organism>
<dbReference type="EMBL" id="GBXM01023774">
    <property type="protein sequence ID" value="JAH84803.1"/>
    <property type="molecule type" value="Transcribed_RNA"/>
</dbReference>
<proteinExistence type="predicted"/>
<reference evidence="2" key="1">
    <citation type="submission" date="2014-11" db="EMBL/GenBank/DDBJ databases">
        <authorList>
            <person name="Amaro Gonzalez C."/>
        </authorList>
    </citation>
    <scope>NUCLEOTIDE SEQUENCE</scope>
</reference>
<protein>
    <submittedName>
        <fullName evidence="2">Uncharacterized protein</fullName>
    </submittedName>
</protein>
<dbReference type="AlphaFoldDB" id="A0A0E9W5S7"/>
<accession>A0A0E9W5S7</accession>
<feature type="region of interest" description="Disordered" evidence="1">
    <location>
        <begin position="1"/>
        <end position="30"/>
    </location>
</feature>
<reference evidence="2" key="2">
    <citation type="journal article" date="2015" name="Fish Shellfish Immunol.">
        <title>Early steps in the European eel (Anguilla anguilla)-Vibrio vulnificus interaction in the gills: Role of the RtxA13 toxin.</title>
        <authorList>
            <person name="Callol A."/>
            <person name="Pajuelo D."/>
            <person name="Ebbesson L."/>
            <person name="Teles M."/>
            <person name="MacKenzie S."/>
            <person name="Amaro C."/>
        </authorList>
    </citation>
    <scope>NUCLEOTIDE SEQUENCE</scope>
</reference>
<evidence type="ECO:0000313" key="2">
    <source>
        <dbReference type="EMBL" id="JAH84803.1"/>
    </source>
</evidence>
<feature type="compositionally biased region" description="Basic and acidic residues" evidence="1">
    <location>
        <begin position="1"/>
        <end position="10"/>
    </location>
</feature>
<evidence type="ECO:0000256" key="1">
    <source>
        <dbReference type="SAM" id="MobiDB-lite"/>
    </source>
</evidence>
<sequence>MREISGESKNIHTAAGWRGGTLSDHRQKTA</sequence>
<name>A0A0E9W5S7_ANGAN</name>